<dbReference type="SUPFAM" id="SSF55785">
    <property type="entry name" value="PYP-like sensor domain (PAS domain)"/>
    <property type="match status" value="1"/>
</dbReference>
<feature type="transmembrane region" description="Helical" evidence="9">
    <location>
        <begin position="77"/>
        <end position="102"/>
    </location>
</feature>
<comment type="catalytic activity">
    <reaction evidence="1">
        <text>ATP + protein L-histidine = ADP + protein N-phospho-L-histidine.</text>
        <dbReference type="EC" id="2.7.13.3"/>
    </reaction>
</comment>
<dbReference type="InterPro" id="IPR000700">
    <property type="entry name" value="PAS-assoc_C"/>
</dbReference>
<keyword evidence="9" id="KW-0812">Transmembrane</keyword>
<accession>A0A838XPT6</accession>
<organism evidence="11 12">
    <name type="scientific">Stappia taiwanensis</name>
    <dbReference type="NCBI Taxonomy" id="992267"/>
    <lineage>
        <taxon>Bacteria</taxon>
        <taxon>Pseudomonadati</taxon>
        <taxon>Pseudomonadota</taxon>
        <taxon>Alphaproteobacteria</taxon>
        <taxon>Hyphomicrobiales</taxon>
        <taxon>Stappiaceae</taxon>
        <taxon>Stappia</taxon>
    </lineage>
</organism>
<keyword evidence="5" id="KW-0677">Repeat</keyword>
<evidence type="ECO:0000256" key="3">
    <source>
        <dbReference type="ARBA" id="ARBA00022553"/>
    </source>
</evidence>
<dbReference type="PROSITE" id="PS50113">
    <property type="entry name" value="PAC"/>
    <property type="match status" value="1"/>
</dbReference>
<feature type="transmembrane region" description="Helical" evidence="9">
    <location>
        <begin position="108"/>
        <end position="126"/>
    </location>
</feature>
<dbReference type="InterPro" id="IPR058544">
    <property type="entry name" value="ETR1_N"/>
</dbReference>
<keyword evidence="9" id="KW-1133">Transmembrane helix</keyword>
<dbReference type="InterPro" id="IPR011102">
    <property type="entry name" value="Sig_transdc_His_kinase_HWE"/>
</dbReference>
<evidence type="ECO:0000256" key="5">
    <source>
        <dbReference type="ARBA" id="ARBA00022737"/>
    </source>
</evidence>
<feature type="transmembrane region" description="Helical" evidence="9">
    <location>
        <begin position="47"/>
        <end position="65"/>
    </location>
</feature>
<dbReference type="Pfam" id="PF07536">
    <property type="entry name" value="HWE_HK"/>
    <property type="match status" value="1"/>
</dbReference>
<keyword evidence="12" id="KW-1185">Reference proteome</keyword>
<dbReference type="GO" id="GO:0005524">
    <property type="term" value="F:ATP binding"/>
    <property type="evidence" value="ECO:0007669"/>
    <property type="project" value="UniProtKB-KW"/>
</dbReference>
<sequence length="619" mass="68657">MTAIDAFTGSPMTSLIDYLFGAASFVPHGVCLLWRPDLVAMHAVSDALIALAYFAIPVGLWRFLRRRRDLDEGSRRVIMLFSLFIFACGVTHTTGLITLWVPAYGAQGLLKAVTAAISIFTMVVFWRQIPALLALPTPAQLRKANDQLARINRGLEETIAYRRFDLTVAADRIKDIAASGNVTAFAQNTRLDYTWTHHPSPEGGALPEHRTPTDRELLPEPLAAAADAVKRRVLESGRSEIARLGPHREGKNGEQRVWNLRVRPTTDMTGEPDGVFCTLRDMSRESAREATLADCNSRLKQLEHRYDLALESARITVFEQDTNLRYRYVHNTQRGHAPDDYLGKTDAELFSEADCFNILPVKTNALQTGERQRVELDINSGLDRRTIRITIDPCRDADGTITGIIGTSEDLTSRRKMEDRLRLTMRELNHLSETMLATVRSLAEQSAASAATLDAFMRGFSARLRALAVSQELLASRSWYGAELAQLLRAHLGEISDTARRMVRIDGPPLHVNTDTAQELGLLFHDLLAHAVQHGSLSVTTGSVDVHWELQETAVSLTWQERNGPQPSQGQEMRQPACFTAELWRQRVKTALAGTIDATGTADGLSCTITFPADRLVGG</sequence>
<dbReference type="Proteomes" id="UP000559404">
    <property type="component" value="Unassembled WGS sequence"/>
</dbReference>
<dbReference type="Pfam" id="PF25487">
    <property type="entry name" value="ETR1_N"/>
    <property type="match status" value="1"/>
</dbReference>
<proteinExistence type="predicted"/>
<dbReference type="GO" id="GO:0004673">
    <property type="term" value="F:protein histidine kinase activity"/>
    <property type="evidence" value="ECO:0007669"/>
    <property type="project" value="UniProtKB-EC"/>
</dbReference>
<dbReference type="EMBL" id="JACEON010000004">
    <property type="protein sequence ID" value="MBA4611061.1"/>
    <property type="molecule type" value="Genomic_DNA"/>
</dbReference>
<reference evidence="11 12" key="2">
    <citation type="submission" date="2020-08" db="EMBL/GenBank/DDBJ databases">
        <title>Stappia taiwanensis sp. nov., isolated from a coastal thermal spring.</title>
        <authorList>
            <person name="Kampfer P."/>
        </authorList>
    </citation>
    <scope>NUCLEOTIDE SEQUENCE [LARGE SCALE GENOMIC DNA]</scope>
    <source>
        <strain evidence="11 12">DSM 23284</strain>
    </source>
</reference>
<keyword evidence="4" id="KW-0808">Transferase</keyword>
<name>A0A838XPT6_9HYPH</name>
<evidence type="ECO:0000313" key="12">
    <source>
        <dbReference type="Proteomes" id="UP000559404"/>
    </source>
</evidence>
<feature type="domain" description="PAC" evidence="10">
    <location>
        <begin position="372"/>
        <end position="423"/>
    </location>
</feature>
<evidence type="ECO:0000256" key="1">
    <source>
        <dbReference type="ARBA" id="ARBA00000085"/>
    </source>
</evidence>
<dbReference type="InterPro" id="IPR013656">
    <property type="entry name" value="PAS_4"/>
</dbReference>
<keyword evidence="6" id="KW-0547">Nucleotide-binding</keyword>
<dbReference type="PANTHER" id="PTHR41523:SF8">
    <property type="entry name" value="ETHYLENE RESPONSE SENSOR PROTEIN"/>
    <property type="match status" value="1"/>
</dbReference>
<dbReference type="SMART" id="SM00911">
    <property type="entry name" value="HWE_HK"/>
    <property type="match status" value="1"/>
</dbReference>
<keyword evidence="8" id="KW-0067">ATP-binding</keyword>
<dbReference type="EC" id="2.7.13.3" evidence="2"/>
<feature type="transmembrane region" description="Helical" evidence="9">
    <location>
        <begin position="15"/>
        <end position="35"/>
    </location>
</feature>
<evidence type="ECO:0000313" key="11">
    <source>
        <dbReference type="EMBL" id="MBA4611061.1"/>
    </source>
</evidence>
<reference evidence="11 12" key="1">
    <citation type="submission" date="2020-07" db="EMBL/GenBank/DDBJ databases">
        <authorList>
            <person name="Li M."/>
        </authorList>
    </citation>
    <scope>NUCLEOTIDE SEQUENCE [LARGE SCALE GENOMIC DNA]</scope>
    <source>
        <strain evidence="11 12">DSM 23284</strain>
    </source>
</reference>
<evidence type="ECO:0000256" key="8">
    <source>
        <dbReference type="ARBA" id="ARBA00022840"/>
    </source>
</evidence>
<keyword evidence="3" id="KW-0597">Phosphoprotein</keyword>
<dbReference type="AlphaFoldDB" id="A0A838XPT6"/>
<evidence type="ECO:0000256" key="2">
    <source>
        <dbReference type="ARBA" id="ARBA00012438"/>
    </source>
</evidence>
<evidence type="ECO:0000256" key="6">
    <source>
        <dbReference type="ARBA" id="ARBA00022741"/>
    </source>
</evidence>
<dbReference type="PANTHER" id="PTHR41523">
    <property type="entry name" value="TWO-COMPONENT SYSTEM SENSOR PROTEIN"/>
    <property type="match status" value="1"/>
</dbReference>
<dbReference type="RefSeq" id="WP_181759268.1">
    <property type="nucleotide sequence ID" value="NZ_BMCR01000002.1"/>
</dbReference>
<keyword evidence="7" id="KW-0418">Kinase</keyword>
<dbReference type="Pfam" id="PF08448">
    <property type="entry name" value="PAS_4"/>
    <property type="match status" value="2"/>
</dbReference>
<evidence type="ECO:0000259" key="10">
    <source>
        <dbReference type="PROSITE" id="PS50113"/>
    </source>
</evidence>
<dbReference type="Gene3D" id="3.30.450.20">
    <property type="entry name" value="PAS domain"/>
    <property type="match status" value="2"/>
</dbReference>
<evidence type="ECO:0000256" key="4">
    <source>
        <dbReference type="ARBA" id="ARBA00022679"/>
    </source>
</evidence>
<gene>
    <name evidence="11" type="ORF">H1W37_05330</name>
</gene>
<protein>
    <recommendedName>
        <fullName evidence="2">histidine kinase</fullName>
        <ecNumber evidence="2">2.7.13.3</ecNumber>
    </recommendedName>
</protein>
<dbReference type="InterPro" id="IPR035965">
    <property type="entry name" value="PAS-like_dom_sf"/>
</dbReference>
<keyword evidence="9" id="KW-0472">Membrane</keyword>
<evidence type="ECO:0000256" key="7">
    <source>
        <dbReference type="ARBA" id="ARBA00022777"/>
    </source>
</evidence>
<evidence type="ECO:0000256" key="9">
    <source>
        <dbReference type="SAM" id="Phobius"/>
    </source>
</evidence>
<comment type="caution">
    <text evidence="11">The sequence shown here is derived from an EMBL/GenBank/DDBJ whole genome shotgun (WGS) entry which is preliminary data.</text>
</comment>